<dbReference type="EMBL" id="JACOGD010000004">
    <property type="protein sequence ID" value="MBC3931700.1"/>
    <property type="molecule type" value="Genomic_DNA"/>
</dbReference>
<sequence length="260" mass="29378">MKIVAPCMECQKELGHPSFEPIFADYYEGAVAYIECSRGHKSAVLLQSQKFEILLESAANALLEGYTIEAASSLSAAYERFFEFSINVFCKKNAITKQALDETFKQVSKQSERQIGGFLFLHLITFGSNYALSKRIPELRNKVIHQGYIPTPEEVIDFGELIYQEIYSITQLLKSRMQSEMQQVIMDDLQSKSEKIPPETPRATSTGAMFFSLSMAEQKRDFHEALASYKDAKEVIFGSVPYMKLLNKAVSLYSKLRGGV</sequence>
<name>A0ABR7A458_9BURK</name>
<proteinExistence type="predicted"/>
<accession>A0ABR7A458</accession>
<keyword evidence="2" id="KW-1185">Reference proteome</keyword>
<evidence type="ECO:0008006" key="3">
    <source>
        <dbReference type="Google" id="ProtNLM"/>
    </source>
</evidence>
<organism evidence="1 2">
    <name type="scientific">Undibacterium curvum</name>
    <dbReference type="NCBI Taxonomy" id="2762294"/>
    <lineage>
        <taxon>Bacteria</taxon>
        <taxon>Pseudomonadati</taxon>
        <taxon>Pseudomonadota</taxon>
        <taxon>Betaproteobacteria</taxon>
        <taxon>Burkholderiales</taxon>
        <taxon>Oxalobacteraceae</taxon>
        <taxon>Undibacterium</taxon>
    </lineage>
</organism>
<gene>
    <name evidence="1" type="ORF">H8K43_08470</name>
</gene>
<protein>
    <recommendedName>
        <fullName evidence="3">Cthe-2314-like HEPN domain-containing protein</fullName>
    </recommendedName>
</protein>
<reference evidence="1 2" key="1">
    <citation type="submission" date="2020-08" db="EMBL/GenBank/DDBJ databases">
        <title>Novel species isolated from subtropical streams in China.</title>
        <authorList>
            <person name="Lu H."/>
        </authorList>
    </citation>
    <scope>NUCLEOTIDE SEQUENCE [LARGE SCALE GENOMIC DNA]</scope>
    <source>
        <strain evidence="1 2">CY22W</strain>
    </source>
</reference>
<comment type="caution">
    <text evidence="1">The sequence shown here is derived from an EMBL/GenBank/DDBJ whole genome shotgun (WGS) entry which is preliminary data.</text>
</comment>
<dbReference type="Proteomes" id="UP000654304">
    <property type="component" value="Unassembled WGS sequence"/>
</dbReference>
<evidence type="ECO:0000313" key="1">
    <source>
        <dbReference type="EMBL" id="MBC3931700.1"/>
    </source>
</evidence>
<dbReference type="RefSeq" id="WP_186903440.1">
    <property type="nucleotide sequence ID" value="NZ_JACOGD010000004.1"/>
</dbReference>
<evidence type="ECO:0000313" key="2">
    <source>
        <dbReference type="Proteomes" id="UP000654304"/>
    </source>
</evidence>